<accession>A0A1N7SQV2</accession>
<organism evidence="1 2">
    <name type="scientific">Paraburkholderia ribeironis</name>
    <dbReference type="NCBI Taxonomy" id="1247936"/>
    <lineage>
        <taxon>Bacteria</taxon>
        <taxon>Pseudomonadati</taxon>
        <taxon>Pseudomonadota</taxon>
        <taxon>Betaproteobacteria</taxon>
        <taxon>Burkholderiales</taxon>
        <taxon>Burkholderiaceae</taxon>
        <taxon>Paraburkholderia</taxon>
    </lineage>
</organism>
<name>A0A1N7SQV2_9BURK</name>
<reference evidence="1 2" key="1">
    <citation type="submission" date="2016-12" db="EMBL/GenBank/DDBJ databases">
        <authorList>
            <person name="Song W.-J."/>
            <person name="Kurnit D.M."/>
        </authorList>
    </citation>
    <scope>NUCLEOTIDE SEQUENCE [LARGE SCALE GENOMIC DNA]</scope>
    <source>
        <strain evidence="1 2">STM7296</strain>
    </source>
</reference>
<dbReference type="STRING" id="1247936.BN2475_1700006"/>
<dbReference type="AlphaFoldDB" id="A0A1N7SQV2"/>
<gene>
    <name evidence="1" type="ORF">BN2475_1700006</name>
</gene>
<protein>
    <submittedName>
        <fullName evidence="1">Uncharacterized protein</fullName>
    </submittedName>
</protein>
<dbReference type="EMBL" id="CYGX02000170">
    <property type="protein sequence ID" value="SIT49722.1"/>
    <property type="molecule type" value="Genomic_DNA"/>
</dbReference>
<keyword evidence="2" id="KW-1185">Reference proteome</keyword>
<evidence type="ECO:0000313" key="2">
    <source>
        <dbReference type="Proteomes" id="UP000187012"/>
    </source>
</evidence>
<dbReference type="Proteomes" id="UP000187012">
    <property type="component" value="Unassembled WGS sequence"/>
</dbReference>
<sequence>MHKPPNVVPADPQSLRPISHQLNMTFDPVELQGMSPAQRSNVIRHLATLLTQAAGVALTRERDDEQR</sequence>
<evidence type="ECO:0000313" key="1">
    <source>
        <dbReference type="EMBL" id="SIT49722.1"/>
    </source>
</evidence>
<proteinExistence type="predicted"/>